<dbReference type="InterPro" id="IPR004670">
    <property type="entry name" value="NhaA"/>
</dbReference>
<dbReference type="EMBL" id="UINC01005137">
    <property type="protein sequence ID" value="SVA19334.1"/>
    <property type="molecule type" value="Genomic_DNA"/>
</dbReference>
<feature type="transmembrane region" description="Helical" evidence="6">
    <location>
        <begin position="140"/>
        <end position="161"/>
    </location>
</feature>
<dbReference type="AlphaFoldDB" id="A0A381TU36"/>
<dbReference type="InterPro" id="IPR023171">
    <property type="entry name" value="Na/H_antiporter_dom_sf"/>
</dbReference>
<name>A0A381TU36_9ZZZZ</name>
<feature type="transmembrane region" description="Helical" evidence="6">
    <location>
        <begin position="115"/>
        <end position="134"/>
    </location>
</feature>
<feature type="transmembrane region" description="Helical" evidence="6">
    <location>
        <begin position="307"/>
        <end position="333"/>
    </location>
</feature>
<dbReference type="GO" id="GO:0005886">
    <property type="term" value="C:plasma membrane"/>
    <property type="evidence" value="ECO:0007669"/>
    <property type="project" value="UniProtKB-SubCell"/>
</dbReference>
<keyword evidence="4 6" id="KW-1133">Transmembrane helix</keyword>
<dbReference type="NCBIfam" id="NF007111">
    <property type="entry name" value="PRK09560.1"/>
    <property type="match status" value="1"/>
</dbReference>
<protein>
    <recommendedName>
        <fullName evidence="8">Cation/H+ exchanger domain-containing protein</fullName>
    </recommendedName>
</protein>
<dbReference type="NCBIfam" id="NF007112">
    <property type="entry name" value="PRK09561.1"/>
    <property type="match status" value="1"/>
</dbReference>
<proteinExistence type="inferred from homology"/>
<dbReference type="PANTHER" id="PTHR30341">
    <property type="entry name" value="SODIUM ION/PROTON ANTIPORTER NHAA-RELATED"/>
    <property type="match status" value="1"/>
</dbReference>
<dbReference type="Pfam" id="PF06965">
    <property type="entry name" value="Na_H_antiport_1"/>
    <property type="match status" value="1"/>
</dbReference>
<evidence type="ECO:0000256" key="3">
    <source>
        <dbReference type="ARBA" id="ARBA00022692"/>
    </source>
</evidence>
<accession>A0A381TU36</accession>
<feature type="transmembrane region" description="Helical" evidence="6">
    <location>
        <begin position="345"/>
        <end position="365"/>
    </location>
</feature>
<evidence type="ECO:0000256" key="2">
    <source>
        <dbReference type="ARBA" id="ARBA00022475"/>
    </source>
</evidence>
<comment type="subcellular location">
    <subcellularLocation>
        <location evidence="1">Cell inner membrane</location>
        <topology evidence="1">Multi-pass membrane protein</topology>
    </subcellularLocation>
</comment>
<evidence type="ECO:0000256" key="5">
    <source>
        <dbReference type="ARBA" id="ARBA00023136"/>
    </source>
</evidence>
<gene>
    <name evidence="7" type="ORF">METZ01_LOCUS72188</name>
</gene>
<evidence type="ECO:0008006" key="8">
    <source>
        <dbReference type="Google" id="ProtNLM"/>
    </source>
</evidence>
<dbReference type="HAMAP" id="MF_01844">
    <property type="entry name" value="NhaA"/>
    <property type="match status" value="1"/>
</dbReference>
<evidence type="ECO:0000313" key="7">
    <source>
        <dbReference type="EMBL" id="SVA19334.1"/>
    </source>
</evidence>
<keyword evidence="3 6" id="KW-0812">Transmembrane</keyword>
<feature type="transmembrane region" description="Helical" evidence="6">
    <location>
        <begin position="198"/>
        <end position="215"/>
    </location>
</feature>
<keyword evidence="2" id="KW-1003">Cell membrane</keyword>
<evidence type="ECO:0000256" key="1">
    <source>
        <dbReference type="ARBA" id="ARBA00004429"/>
    </source>
</evidence>
<sequence>MFRFSFIESNIFPENIMPVKMLREFFLLESAGGILLVIAAAVAIFISNSPLEHYYHDTLNAPVIIQIGSFSIDKNLHHWINDGLMAIFFLLVSLEIKREVLDGQLSSRSQISLPAIAALGGLLFPAFIYLTLNWGNSTTMQGWAIPAATDIAFALGVLALLGSRVPESLKLTLVAIAIIDDLAAIVIIAIFYTETLSIFPLGGAFLCILALFALNKRKISELSPYMVVGTLLWVCVLKSGLHATLAGVIVAIFTPQKSNNVTEPAPLYRLEHGLHLWVAFLILPVFALANAGVSLKGLSTDFFTEPLTLGVGVGLLFGKQIGVMLFTYIGVVFKLCSLPTGIRWSQYYGLALLAGIGFTMSLFIGELAFDDDKLQTLVRLGVITGSLASGMLGYFTLRITSPKQAVR</sequence>
<organism evidence="7">
    <name type="scientific">marine metagenome</name>
    <dbReference type="NCBI Taxonomy" id="408172"/>
    <lineage>
        <taxon>unclassified sequences</taxon>
        <taxon>metagenomes</taxon>
        <taxon>ecological metagenomes</taxon>
    </lineage>
</organism>
<feature type="transmembrane region" description="Helical" evidence="6">
    <location>
        <begin position="227"/>
        <end position="254"/>
    </location>
</feature>
<dbReference type="GO" id="GO:0015385">
    <property type="term" value="F:sodium:proton antiporter activity"/>
    <property type="evidence" value="ECO:0007669"/>
    <property type="project" value="TreeGrafter"/>
</dbReference>
<dbReference type="PANTHER" id="PTHR30341:SF0">
    <property type="entry name" value="NA(+)_H(+) ANTIPORTER NHAA"/>
    <property type="match status" value="1"/>
</dbReference>
<evidence type="ECO:0000256" key="6">
    <source>
        <dbReference type="SAM" id="Phobius"/>
    </source>
</evidence>
<dbReference type="Gene3D" id="1.20.1530.10">
    <property type="entry name" value="Na+/H+ antiporter like domain"/>
    <property type="match status" value="1"/>
</dbReference>
<dbReference type="GO" id="GO:0006885">
    <property type="term" value="P:regulation of pH"/>
    <property type="evidence" value="ECO:0007669"/>
    <property type="project" value="InterPro"/>
</dbReference>
<feature type="transmembrane region" description="Helical" evidence="6">
    <location>
        <begin position="377"/>
        <end position="397"/>
    </location>
</feature>
<keyword evidence="5 6" id="KW-0472">Membrane</keyword>
<evidence type="ECO:0000256" key="4">
    <source>
        <dbReference type="ARBA" id="ARBA00022989"/>
    </source>
</evidence>
<feature type="transmembrane region" description="Helical" evidence="6">
    <location>
        <begin position="274"/>
        <end position="295"/>
    </location>
</feature>
<reference evidence="7" key="1">
    <citation type="submission" date="2018-05" db="EMBL/GenBank/DDBJ databases">
        <authorList>
            <person name="Lanie J.A."/>
            <person name="Ng W.-L."/>
            <person name="Kazmierczak K.M."/>
            <person name="Andrzejewski T.M."/>
            <person name="Davidsen T.M."/>
            <person name="Wayne K.J."/>
            <person name="Tettelin H."/>
            <person name="Glass J.I."/>
            <person name="Rusch D."/>
            <person name="Podicherti R."/>
            <person name="Tsui H.-C.T."/>
            <person name="Winkler M.E."/>
        </authorList>
    </citation>
    <scope>NUCLEOTIDE SEQUENCE</scope>
</reference>
<dbReference type="NCBIfam" id="TIGR00773">
    <property type="entry name" value="NhaA"/>
    <property type="match status" value="1"/>
</dbReference>
<feature type="transmembrane region" description="Helical" evidence="6">
    <location>
        <begin position="25"/>
        <end position="46"/>
    </location>
</feature>
<feature type="transmembrane region" description="Helical" evidence="6">
    <location>
        <begin position="173"/>
        <end position="192"/>
    </location>
</feature>